<keyword evidence="1" id="KW-1133">Transmembrane helix</keyword>
<sequence length="180" mass="21048">MKNTQVEFNKVGVIAPFVLLVAFEIFILFFAVPYCIIHQNENIHLIIPAIILGIGIFLFYMPLTYFHIKAFKLYLKKIPPIELTTELYISNIENIQLSWNEIAQISIREVRRGSYNCLALKVFDDSVVYNQAKNILWKIIFWQSLRKNSGFAVLPFNLLNLSRYKIVELLDNYREQKAGN</sequence>
<protein>
    <submittedName>
        <fullName evidence="2">Uncharacterized protein</fullName>
    </submittedName>
</protein>
<name>A0A386HQP2_9BACT</name>
<dbReference type="KEGG" id="ark:D6B99_11115"/>
<feature type="transmembrane region" description="Helical" evidence="1">
    <location>
        <begin position="43"/>
        <end position="68"/>
    </location>
</feature>
<feature type="transmembrane region" description="Helical" evidence="1">
    <location>
        <begin position="12"/>
        <end position="37"/>
    </location>
</feature>
<organism evidence="2 3">
    <name type="scientific">Arachidicoccus soli</name>
    <dbReference type="NCBI Taxonomy" id="2341117"/>
    <lineage>
        <taxon>Bacteria</taxon>
        <taxon>Pseudomonadati</taxon>
        <taxon>Bacteroidota</taxon>
        <taxon>Chitinophagia</taxon>
        <taxon>Chitinophagales</taxon>
        <taxon>Chitinophagaceae</taxon>
        <taxon>Arachidicoccus</taxon>
    </lineage>
</organism>
<keyword evidence="3" id="KW-1185">Reference proteome</keyword>
<reference evidence="2 3" key="1">
    <citation type="submission" date="2018-09" db="EMBL/GenBank/DDBJ databases">
        <title>Arachidicoccus sp. nov., a bacterium isolated from soil.</title>
        <authorList>
            <person name="Weon H.-Y."/>
            <person name="Kwon S.-W."/>
            <person name="Lee S.A."/>
        </authorList>
    </citation>
    <scope>NUCLEOTIDE SEQUENCE [LARGE SCALE GENOMIC DNA]</scope>
    <source>
        <strain evidence="2 3">KIS59-12</strain>
    </source>
</reference>
<dbReference type="AlphaFoldDB" id="A0A386HQP2"/>
<evidence type="ECO:0000313" key="3">
    <source>
        <dbReference type="Proteomes" id="UP000266118"/>
    </source>
</evidence>
<dbReference type="Proteomes" id="UP000266118">
    <property type="component" value="Chromosome"/>
</dbReference>
<accession>A0A386HQP2</accession>
<evidence type="ECO:0000256" key="1">
    <source>
        <dbReference type="SAM" id="Phobius"/>
    </source>
</evidence>
<gene>
    <name evidence="2" type="ORF">D6B99_11115</name>
</gene>
<keyword evidence="1" id="KW-0812">Transmembrane</keyword>
<keyword evidence="1" id="KW-0472">Membrane</keyword>
<dbReference type="EMBL" id="CP032489">
    <property type="protein sequence ID" value="AYD48093.1"/>
    <property type="molecule type" value="Genomic_DNA"/>
</dbReference>
<evidence type="ECO:0000313" key="2">
    <source>
        <dbReference type="EMBL" id="AYD48093.1"/>
    </source>
</evidence>
<proteinExistence type="predicted"/>